<dbReference type="Gene3D" id="3.40.50.620">
    <property type="entry name" value="HUPs"/>
    <property type="match status" value="1"/>
</dbReference>
<dbReference type="SMR" id="L8GEZ9"/>
<dbReference type="VEuPathDB" id="AmoebaDB:ACA1_189890"/>
<keyword evidence="3" id="KW-1185">Reference proteome</keyword>
<dbReference type="InterPro" id="IPR006015">
    <property type="entry name" value="Universal_stress_UspA"/>
</dbReference>
<name>L8GEZ9_ACACF</name>
<dbReference type="Pfam" id="PF00582">
    <property type="entry name" value="Usp"/>
    <property type="match status" value="1"/>
</dbReference>
<accession>L8GEZ9</accession>
<organism evidence="2 3">
    <name type="scientific">Acanthamoeba castellanii (strain ATCC 30010 / Neff)</name>
    <dbReference type="NCBI Taxonomy" id="1257118"/>
    <lineage>
        <taxon>Eukaryota</taxon>
        <taxon>Amoebozoa</taxon>
        <taxon>Discosea</taxon>
        <taxon>Longamoebia</taxon>
        <taxon>Centramoebida</taxon>
        <taxon>Acanthamoebidae</taxon>
        <taxon>Acanthamoeba</taxon>
    </lineage>
</organism>
<dbReference type="PANTHER" id="PTHR31964:SF113">
    <property type="entry name" value="USPA DOMAIN-CONTAINING PROTEIN"/>
    <property type="match status" value="1"/>
</dbReference>
<dbReference type="EMBL" id="KB008154">
    <property type="protein sequence ID" value="ELR11313.1"/>
    <property type="molecule type" value="Genomic_DNA"/>
</dbReference>
<evidence type="ECO:0000313" key="2">
    <source>
        <dbReference type="EMBL" id="ELR11313.1"/>
    </source>
</evidence>
<sequence>MAQHEGTAAGLTICVAVDGSENSFRALEKGINLVSSRGRHDRLVLLMIQPRSTLLEALVDPFDMLHIPDRQLRLFAKKKLTESELRCKEEKVRFETKIVVTDVSEREELLGQIEALSPDLVVVGRRGLGALAKLVMGSTSEFCLQNCPCPVYVAA</sequence>
<dbReference type="PANTHER" id="PTHR31964">
    <property type="entry name" value="ADENINE NUCLEOTIDE ALPHA HYDROLASES-LIKE SUPERFAMILY PROTEIN"/>
    <property type="match status" value="1"/>
</dbReference>
<dbReference type="CDD" id="cd23659">
    <property type="entry name" value="USP_At3g01520-like"/>
    <property type="match status" value="1"/>
</dbReference>
<evidence type="ECO:0000259" key="1">
    <source>
        <dbReference type="Pfam" id="PF00582"/>
    </source>
</evidence>
<protein>
    <submittedName>
        <fullName evidence="2">Universal stress domain containing protein</fullName>
    </submittedName>
</protein>
<dbReference type="Proteomes" id="UP000011083">
    <property type="component" value="Unassembled WGS sequence"/>
</dbReference>
<dbReference type="OrthoDB" id="843225at2759"/>
<dbReference type="AlphaFoldDB" id="L8GEZ9"/>
<dbReference type="GeneID" id="14911729"/>
<dbReference type="InterPro" id="IPR006016">
    <property type="entry name" value="UspA"/>
</dbReference>
<reference evidence="2 3" key="1">
    <citation type="journal article" date="2013" name="Genome Biol.">
        <title>Genome of Acanthamoeba castellanii highlights extensive lateral gene transfer and early evolution of tyrosine kinase signaling.</title>
        <authorList>
            <person name="Clarke M."/>
            <person name="Lohan A.J."/>
            <person name="Liu B."/>
            <person name="Lagkouvardos I."/>
            <person name="Roy S."/>
            <person name="Zafar N."/>
            <person name="Bertelli C."/>
            <person name="Schilde C."/>
            <person name="Kianianmomeni A."/>
            <person name="Burglin T.R."/>
            <person name="Frech C."/>
            <person name="Turcotte B."/>
            <person name="Kopec K.O."/>
            <person name="Synnott J.M."/>
            <person name="Choo C."/>
            <person name="Paponov I."/>
            <person name="Finkler A."/>
            <person name="Soon Heng Tan C."/>
            <person name="Hutchins A.P."/>
            <person name="Weinmeier T."/>
            <person name="Rattei T."/>
            <person name="Chu J.S."/>
            <person name="Gimenez G."/>
            <person name="Irimia M."/>
            <person name="Rigden D.J."/>
            <person name="Fitzpatrick D.A."/>
            <person name="Lorenzo-Morales J."/>
            <person name="Bateman A."/>
            <person name="Chiu C.H."/>
            <person name="Tang P."/>
            <person name="Hegemann P."/>
            <person name="Fromm H."/>
            <person name="Raoult D."/>
            <person name="Greub G."/>
            <person name="Miranda-Saavedra D."/>
            <person name="Chen N."/>
            <person name="Nash P."/>
            <person name="Ginger M.L."/>
            <person name="Horn M."/>
            <person name="Schaap P."/>
            <person name="Caler L."/>
            <person name="Loftus B."/>
        </authorList>
    </citation>
    <scope>NUCLEOTIDE SEQUENCE [LARGE SCALE GENOMIC DNA]</scope>
    <source>
        <strain evidence="2 3">Neff</strain>
    </source>
</reference>
<dbReference type="KEGG" id="acan:ACA1_189890"/>
<proteinExistence type="predicted"/>
<dbReference type="PRINTS" id="PR01438">
    <property type="entry name" value="UNVRSLSTRESS"/>
</dbReference>
<dbReference type="RefSeq" id="XP_004333326.1">
    <property type="nucleotide sequence ID" value="XM_004333278.1"/>
</dbReference>
<dbReference type="InterPro" id="IPR014729">
    <property type="entry name" value="Rossmann-like_a/b/a_fold"/>
</dbReference>
<gene>
    <name evidence="2" type="ORF">ACA1_189890</name>
</gene>
<feature type="domain" description="UspA" evidence="1">
    <location>
        <begin position="12"/>
        <end position="153"/>
    </location>
</feature>
<evidence type="ECO:0000313" key="3">
    <source>
        <dbReference type="Proteomes" id="UP000011083"/>
    </source>
</evidence>
<dbReference type="SUPFAM" id="SSF52402">
    <property type="entry name" value="Adenine nucleotide alpha hydrolases-like"/>
    <property type="match status" value="1"/>
</dbReference>